<dbReference type="SUPFAM" id="SSF52172">
    <property type="entry name" value="CheY-like"/>
    <property type="match status" value="1"/>
</dbReference>
<proteinExistence type="predicted"/>
<dbReference type="Pfam" id="PF00072">
    <property type="entry name" value="Response_reg"/>
    <property type="match status" value="1"/>
</dbReference>
<dbReference type="PANTHER" id="PTHR44520">
    <property type="entry name" value="RESPONSE REGULATOR RCP1-RELATED"/>
    <property type="match status" value="1"/>
</dbReference>
<organism evidence="3 4">
    <name type="scientific">Niastella koreensis</name>
    <dbReference type="NCBI Taxonomy" id="354356"/>
    <lineage>
        <taxon>Bacteria</taxon>
        <taxon>Pseudomonadati</taxon>
        <taxon>Bacteroidota</taxon>
        <taxon>Chitinophagia</taxon>
        <taxon>Chitinophagales</taxon>
        <taxon>Chitinophagaceae</taxon>
        <taxon>Niastella</taxon>
    </lineage>
</organism>
<dbReference type="InterPro" id="IPR052893">
    <property type="entry name" value="TCS_response_regulator"/>
</dbReference>
<feature type="domain" description="Response regulatory" evidence="2">
    <location>
        <begin position="6"/>
        <end position="126"/>
    </location>
</feature>
<reference evidence="3 4" key="1">
    <citation type="submission" date="2016-04" db="EMBL/GenBank/DDBJ databases">
        <authorList>
            <person name="Chen L."/>
            <person name="Zhuang W."/>
            <person name="Wang G."/>
        </authorList>
    </citation>
    <scope>NUCLEOTIDE SEQUENCE [LARGE SCALE GENOMIC DNA]</scope>
    <source>
        <strain evidence="4">GR20</strain>
    </source>
</reference>
<dbReference type="Proteomes" id="UP000192277">
    <property type="component" value="Unassembled WGS sequence"/>
</dbReference>
<sequence length="128" mass="14535">MAHFNKVLLVDDDDATNFLASLAFKNLAIAGEIAVASDGLVACEWIQQNNCPDIIFLDIRMPRMDGFDFLDNFTRMNTCKQVKIVMLTSSLRAEDKKKAFTYNAVVEYIEKPLTETLIQKIANTYFND</sequence>
<comment type="caution">
    <text evidence="3">The sequence shown here is derived from an EMBL/GenBank/DDBJ whole genome shotgun (WGS) entry which is preliminary data.</text>
</comment>
<keyword evidence="1" id="KW-0597">Phosphoprotein</keyword>
<evidence type="ECO:0000313" key="4">
    <source>
        <dbReference type="Proteomes" id="UP000192277"/>
    </source>
</evidence>
<evidence type="ECO:0000259" key="2">
    <source>
        <dbReference type="PROSITE" id="PS50110"/>
    </source>
</evidence>
<dbReference type="EMBL" id="LWBO01000004">
    <property type="protein sequence ID" value="OQP52304.1"/>
    <property type="molecule type" value="Genomic_DNA"/>
</dbReference>
<dbReference type="InterPro" id="IPR001789">
    <property type="entry name" value="Sig_transdc_resp-reg_receiver"/>
</dbReference>
<gene>
    <name evidence="3" type="ORF">A4D02_24230</name>
</gene>
<dbReference type="RefSeq" id="WP_014220352.1">
    <property type="nucleotide sequence ID" value="NZ_LWBO01000004.1"/>
</dbReference>
<name>A0ABX3P180_9BACT</name>
<dbReference type="SMART" id="SM00448">
    <property type="entry name" value="REC"/>
    <property type="match status" value="1"/>
</dbReference>
<dbReference type="PROSITE" id="PS50110">
    <property type="entry name" value="RESPONSE_REGULATORY"/>
    <property type="match status" value="1"/>
</dbReference>
<evidence type="ECO:0000313" key="3">
    <source>
        <dbReference type="EMBL" id="OQP52304.1"/>
    </source>
</evidence>
<keyword evidence="4" id="KW-1185">Reference proteome</keyword>
<dbReference type="Gene3D" id="3.40.50.2300">
    <property type="match status" value="1"/>
</dbReference>
<evidence type="ECO:0000256" key="1">
    <source>
        <dbReference type="PROSITE-ProRule" id="PRU00169"/>
    </source>
</evidence>
<accession>A0ABX3P180</accession>
<dbReference type="PANTHER" id="PTHR44520:SF2">
    <property type="entry name" value="RESPONSE REGULATOR RCP1"/>
    <property type="match status" value="1"/>
</dbReference>
<dbReference type="InterPro" id="IPR011006">
    <property type="entry name" value="CheY-like_superfamily"/>
</dbReference>
<feature type="modified residue" description="4-aspartylphosphate" evidence="1">
    <location>
        <position position="58"/>
    </location>
</feature>
<protein>
    <recommendedName>
        <fullName evidence="2">Response regulatory domain-containing protein</fullName>
    </recommendedName>
</protein>